<dbReference type="Gene3D" id="3.40.50.970">
    <property type="match status" value="1"/>
</dbReference>
<dbReference type="EC" id="1.1.1.-" evidence="5"/>
<evidence type="ECO:0000256" key="3">
    <source>
        <dbReference type="ARBA" id="ARBA00023052"/>
    </source>
</evidence>
<dbReference type="PANTHER" id="PTHR11516">
    <property type="entry name" value="PYRUVATE DEHYDROGENASE E1 COMPONENT, ALPHA SUBUNIT BACTERIAL AND ORGANELLAR"/>
    <property type="match status" value="1"/>
</dbReference>
<sequence>MPAECLDGMDVLAVREAVARRVAAARKGGGPAFLVANTYRYYGHSRSDPRVYRTREEEKNWKDRDCIEQFAARLVKAGILTQAEVDECDRETAAAIAAAVEFAIQSPDPAPEELYRDVYYEAEEGSIYA</sequence>
<dbReference type="Proteomes" id="UP000485484">
    <property type="component" value="Unassembled WGS sequence"/>
</dbReference>
<dbReference type="AlphaFoldDB" id="A0A1V5MEF5"/>
<dbReference type="SUPFAM" id="SSF52518">
    <property type="entry name" value="Thiamin diphosphate-binding fold (THDP-binding)"/>
    <property type="match status" value="1"/>
</dbReference>
<protein>
    <submittedName>
        <fullName evidence="5">Acetoin:2,6-dichlorophenolindophenol oxidoreductase subunit alpha</fullName>
        <ecNumber evidence="5">1.1.1.-</ecNumber>
    </submittedName>
</protein>
<feature type="domain" description="Dehydrogenase E1 component" evidence="4">
    <location>
        <begin position="6"/>
        <end position="111"/>
    </location>
</feature>
<gene>
    <name evidence="5" type="primary">acoA_2</name>
    <name evidence="5" type="ORF">BWY73_01053</name>
</gene>
<dbReference type="GO" id="GO:0006086">
    <property type="term" value="P:pyruvate decarboxylation to acetyl-CoA"/>
    <property type="evidence" value="ECO:0007669"/>
    <property type="project" value="TreeGrafter"/>
</dbReference>
<dbReference type="InterPro" id="IPR050642">
    <property type="entry name" value="PDH_E1_Alpha_Subunit"/>
</dbReference>
<dbReference type="InterPro" id="IPR001017">
    <property type="entry name" value="DH_E1"/>
</dbReference>
<comment type="caution">
    <text evidence="5">The sequence shown here is derived from an EMBL/GenBank/DDBJ whole genome shotgun (WGS) entry which is preliminary data.</text>
</comment>
<keyword evidence="2 5" id="KW-0560">Oxidoreductase</keyword>
<dbReference type="EMBL" id="MWAK01000163">
    <property type="protein sequence ID" value="OPZ91589.1"/>
    <property type="molecule type" value="Genomic_DNA"/>
</dbReference>
<evidence type="ECO:0000256" key="2">
    <source>
        <dbReference type="ARBA" id="ARBA00023002"/>
    </source>
</evidence>
<evidence type="ECO:0000259" key="4">
    <source>
        <dbReference type="Pfam" id="PF00676"/>
    </source>
</evidence>
<organism evidence="5">
    <name type="scientific">candidate division TA06 bacterium ADurb.Bin417</name>
    <dbReference type="NCBI Taxonomy" id="1852828"/>
    <lineage>
        <taxon>Bacteria</taxon>
        <taxon>Bacteria division TA06</taxon>
    </lineage>
</organism>
<name>A0A1V5MEF5_UNCT6</name>
<dbReference type="GO" id="GO:0004739">
    <property type="term" value="F:pyruvate dehydrogenase (acetyl-transferring) activity"/>
    <property type="evidence" value="ECO:0007669"/>
    <property type="project" value="TreeGrafter"/>
</dbReference>
<dbReference type="PANTHER" id="PTHR11516:SF60">
    <property type="entry name" value="PYRUVATE DEHYDROGENASE E1 COMPONENT SUBUNIT ALPHA"/>
    <property type="match status" value="1"/>
</dbReference>
<evidence type="ECO:0000256" key="1">
    <source>
        <dbReference type="ARBA" id="ARBA00001964"/>
    </source>
</evidence>
<keyword evidence="3" id="KW-0786">Thiamine pyrophosphate</keyword>
<accession>A0A1V5MEF5</accession>
<evidence type="ECO:0000313" key="5">
    <source>
        <dbReference type="EMBL" id="OPZ91589.1"/>
    </source>
</evidence>
<reference evidence="5" key="1">
    <citation type="submission" date="2017-02" db="EMBL/GenBank/DDBJ databases">
        <title>Delving into the versatile metabolic prowess of the omnipresent phylum Bacteroidetes.</title>
        <authorList>
            <person name="Nobu M.K."/>
            <person name="Mei R."/>
            <person name="Narihiro T."/>
            <person name="Kuroda K."/>
            <person name="Liu W.-T."/>
        </authorList>
    </citation>
    <scope>NUCLEOTIDE SEQUENCE</scope>
    <source>
        <strain evidence="5">ADurb.Bin417</strain>
    </source>
</reference>
<dbReference type="Pfam" id="PF00676">
    <property type="entry name" value="E1_dh"/>
    <property type="match status" value="1"/>
</dbReference>
<comment type="cofactor">
    <cofactor evidence="1">
        <name>thiamine diphosphate</name>
        <dbReference type="ChEBI" id="CHEBI:58937"/>
    </cofactor>
</comment>
<proteinExistence type="predicted"/>
<dbReference type="InterPro" id="IPR029061">
    <property type="entry name" value="THDP-binding"/>
</dbReference>